<dbReference type="InterPro" id="IPR003593">
    <property type="entry name" value="AAA+_ATPase"/>
</dbReference>
<gene>
    <name evidence="11" type="ORF">APY94_08410</name>
</gene>
<dbReference type="RefSeq" id="WP_058939208.1">
    <property type="nucleotide sequence ID" value="NZ_LLYW01000029.1"/>
</dbReference>
<dbReference type="STRING" id="227598.APY94_08410"/>
<comment type="caution">
    <text evidence="11">The sequence shown here is derived from an EMBL/GenBank/DDBJ whole genome shotgun (WGS) entry which is preliminary data.</text>
</comment>
<feature type="domain" description="ABC transporter" evidence="10">
    <location>
        <begin position="4"/>
        <end position="250"/>
    </location>
</feature>
<evidence type="ECO:0000313" key="12">
    <source>
        <dbReference type="Proteomes" id="UP000053462"/>
    </source>
</evidence>
<dbReference type="GO" id="GO:0043190">
    <property type="term" value="C:ATP-binding cassette (ABC) transporter complex"/>
    <property type="evidence" value="ECO:0007669"/>
    <property type="project" value="TreeGrafter"/>
</dbReference>
<evidence type="ECO:0000256" key="2">
    <source>
        <dbReference type="ARBA" id="ARBA00005417"/>
    </source>
</evidence>
<dbReference type="InterPro" id="IPR050095">
    <property type="entry name" value="ECF_ABC_transporter_ATP-bd"/>
</dbReference>
<dbReference type="Proteomes" id="UP000053462">
    <property type="component" value="Unassembled WGS sequence"/>
</dbReference>
<evidence type="ECO:0000256" key="4">
    <source>
        <dbReference type="ARBA" id="ARBA00022475"/>
    </source>
</evidence>
<dbReference type="PANTHER" id="PTHR43553">
    <property type="entry name" value="HEAVY METAL TRANSPORTER"/>
    <property type="match status" value="1"/>
</dbReference>
<evidence type="ECO:0000256" key="3">
    <source>
        <dbReference type="ARBA" id="ARBA00022448"/>
    </source>
</evidence>
<dbReference type="Pfam" id="PF00005">
    <property type="entry name" value="ABC_tran"/>
    <property type="match status" value="1"/>
</dbReference>
<comment type="similarity">
    <text evidence="2">Belongs to the ABC transporter superfamily.</text>
</comment>
<evidence type="ECO:0000256" key="9">
    <source>
        <dbReference type="ARBA" id="ARBA00025157"/>
    </source>
</evidence>
<evidence type="ECO:0000256" key="5">
    <source>
        <dbReference type="ARBA" id="ARBA00022741"/>
    </source>
</evidence>
<proteinExistence type="inferred from homology"/>
<evidence type="ECO:0000256" key="1">
    <source>
        <dbReference type="ARBA" id="ARBA00004236"/>
    </source>
</evidence>
<accession>A0A100XX33</accession>
<sequence>MNVISVEDLRFRYRRAERYSLKDVSFTVKRGELLGIIGPSGGGKSTLCLTLNGIIPNSIKGEFEGDVVITDPRTGEEYNTKETPVPTLSAVVGLVLQNPESQLFNMTVEEEIAFGLENLGLERNEILRRLRWALEVTGLRGLEGEFPPNLSGGQQQRLAIAAVLAMDPSIIVLDEPTSQLDPVGRREVLGLVSLLNREHGITVVLVEHHTDYILRYADRVIVMDRGEIVLQGTPEEVAEEADTLRKLGVKLPPALEVSHELRKRGVLGEAVLTPEAFLRLIGRSSD</sequence>
<dbReference type="GO" id="GO:0005524">
    <property type="term" value="F:ATP binding"/>
    <property type="evidence" value="ECO:0007669"/>
    <property type="project" value="UniProtKB-KW"/>
</dbReference>
<keyword evidence="8" id="KW-0472">Membrane</keyword>
<organism evidence="11 12">
    <name type="scientific">Thermococcus celericrescens</name>
    <dbReference type="NCBI Taxonomy" id="227598"/>
    <lineage>
        <taxon>Archaea</taxon>
        <taxon>Methanobacteriati</taxon>
        <taxon>Methanobacteriota</taxon>
        <taxon>Thermococci</taxon>
        <taxon>Thermococcales</taxon>
        <taxon>Thermococcaceae</taxon>
        <taxon>Thermococcus</taxon>
    </lineage>
</organism>
<dbReference type="SUPFAM" id="SSF52540">
    <property type="entry name" value="P-loop containing nucleoside triphosphate hydrolases"/>
    <property type="match status" value="1"/>
</dbReference>
<name>A0A100XX33_9EURY</name>
<keyword evidence="7" id="KW-1278">Translocase</keyword>
<dbReference type="InterPro" id="IPR003439">
    <property type="entry name" value="ABC_transporter-like_ATP-bd"/>
</dbReference>
<dbReference type="OrthoDB" id="18209at2157"/>
<dbReference type="EMBL" id="LLYW01000029">
    <property type="protein sequence ID" value="KUH32798.1"/>
    <property type="molecule type" value="Genomic_DNA"/>
</dbReference>
<keyword evidence="4" id="KW-1003">Cell membrane</keyword>
<comment type="subcellular location">
    <subcellularLocation>
        <location evidence="1">Cell membrane</location>
    </subcellularLocation>
</comment>
<evidence type="ECO:0000313" key="11">
    <source>
        <dbReference type="EMBL" id="KUH32798.1"/>
    </source>
</evidence>
<keyword evidence="12" id="KW-1185">Reference proteome</keyword>
<dbReference type="GO" id="GO:0016887">
    <property type="term" value="F:ATP hydrolysis activity"/>
    <property type="evidence" value="ECO:0007669"/>
    <property type="project" value="InterPro"/>
</dbReference>
<comment type="function">
    <text evidence="9">Probably part of an ABC transporter complex. Responsible for energy coupling to the transport system.</text>
</comment>
<dbReference type="PROSITE" id="PS00211">
    <property type="entry name" value="ABC_TRANSPORTER_1"/>
    <property type="match status" value="1"/>
</dbReference>
<keyword evidence="6 11" id="KW-0067">ATP-binding</keyword>
<dbReference type="AlphaFoldDB" id="A0A100XX33"/>
<evidence type="ECO:0000256" key="8">
    <source>
        <dbReference type="ARBA" id="ARBA00023136"/>
    </source>
</evidence>
<dbReference type="InterPro" id="IPR027417">
    <property type="entry name" value="P-loop_NTPase"/>
</dbReference>
<dbReference type="GO" id="GO:0042626">
    <property type="term" value="F:ATPase-coupled transmembrane transporter activity"/>
    <property type="evidence" value="ECO:0007669"/>
    <property type="project" value="TreeGrafter"/>
</dbReference>
<keyword evidence="3" id="KW-0813">Transport</keyword>
<keyword evidence="5" id="KW-0547">Nucleotide-binding</keyword>
<evidence type="ECO:0000259" key="10">
    <source>
        <dbReference type="PROSITE" id="PS50893"/>
    </source>
</evidence>
<dbReference type="InterPro" id="IPR017871">
    <property type="entry name" value="ABC_transporter-like_CS"/>
</dbReference>
<dbReference type="FunFam" id="3.40.50.300:FF:000224">
    <property type="entry name" value="Energy-coupling factor transporter ATP-binding protein EcfA"/>
    <property type="match status" value="1"/>
</dbReference>
<dbReference type="SMART" id="SM00382">
    <property type="entry name" value="AAA"/>
    <property type="match status" value="1"/>
</dbReference>
<evidence type="ECO:0000256" key="7">
    <source>
        <dbReference type="ARBA" id="ARBA00022967"/>
    </source>
</evidence>
<dbReference type="InterPro" id="IPR015856">
    <property type="entry name" value="ABC_transpr_CbiO/EcfA_su"/>
</dbReference>
<dbReference type="Gene3D" id="3.40.50.300">
    <property type="entry name" value="P-loop containing nucleotide triphosphate hydrolases"/>
    <property type="match status" value="1"/>
</dbReference>
<dbReference type="CDD" id="cd03225">
    <property type="entry name" value="ABC_cobalt_CbiO_domain1"/>
    <property type="match status" value="1"/>
</dbReference>
<dbReference type="PROSITE" id="PS50893">
    <property type="entry name" value="ABC_TRANSPORTER_2"/>
    <property type="match status" value="1"/>
</dbReference>
<reference evidence="11 12" key="1">
    <citation type="submission" date="2015-10" db="EMBL/GenBank/DDBJ databases">
        <title>Draft genome sequence of Thermococcus celericrescens strain DSM 17994.</title>
        <authorList>
            <person name="Hong S.-J."/>
            <person name="Park C.-E."/>
            <person name="Shin J.-H."/>
        </authorList>
    </citation>
    <scope>NUCLEOTIDE SEQUENCE [LARGE SCALE GENOMIC DNA]</scope>
    <source>
        <strain evidence="11 12">DSM 17994</strain>
    </source>
</reference>
<evidence type="ECO:0000256" key="6">
    <source>
        <dbReference type="ARBA" id="ARBA00022840"/>
    </source>
</evidence>
<protein>
    <submittedName>
        <fullName evidence="11">Energy-coupling factor ABC transporter ATP-binding protein</fullName>
    </submittedName>
</protein>